<feature type="chain" id="PRO_5002416163" evidence="2">
    <location>
        <begin position="26"/>
        <end position="288"/>
    </location>
</feature>
<feature type="signal peptide" evidence="2">
    <location>
        <begin position="1"/>
        <end position="25"/>
    </location>
</feature>
<dbReference type="RefSeq" id="WP_052631709.1">
    <property type="nucleotide sequence ID" value="NZ_CP011144.1"/>
</dbReference>
<dbReference type="GO" id="GO:0008168">
    <property type="term" value="F:methyltransferase activity"/>
    <property type="evidence" value="ECO:0007669"/>
    <property type="project" value="UniProtKB-KW"/>
</dbReference>
<dbReference type="Gene3D" id="3.40.50.150">
    <property type="entry name" value="Vaccinia Virus protein VP39"/>
    <property type="match status" value="1"/>
</dbReference>
<dbReference type="SUPFAM" id="SSF53335">
    <property type="entry name" value="S-adenosyl-L-methionine-dependent methyltransferases"/>
    <property type="match status" value="1"/>
</dbReference>
<evidence type="ECO:0000256" key="2">
    <source>
        <dbReference type="SAM" id="SignalP"/>
    </source>
</evidence>
<dbReference type="CDD" id="cd02440">
    <property type="entry name" value="AdoMet_MTases"/>
    <property type="match status" value="1"/>
</dbReference>
<dbReference type="Proteomes" id="UP000033067">
    <property type="component" value="Chromosome"/>
</dbReference>
<dbReference type="InterPro" id="IPR016980">
    <property type="entry name" value="S-AdoMet-dep_MeTrfase_Alr7345"/>
</dbReference>
<keyword evidence="3" id="KW-0808">Transferase</keyword>
<gene>
    <name evidence="3" type="ORF">WQ53_08190</name>
</gene>
<reference evidence="3 4" key="1">
    <citation type="journal article" date="2015" name="Genome Announc.">
        <title>Complete Genome Sequence of Pseudoxanthomonas suwonensis Strain J1, a Cellulose-Degrading Bacterium Isolated from Leaf- and Wood-Enriched Soil.</title>
        <authorList>
            <person name="Hou L."/>
            <person name="Jiang J."/>
            <person name="Xu Z."/>
            <person name="Zhou Y."/>
            <person name="Leung F.C."/>
        </authorList>
    </citation>
    <scope>NUCLEOTIDE SEQUENCE [LARGE SCALE GENOMIC DNA]</scope>
    <source>
        <strain evidence="3 4">J1</strain>
    </source>
</reference>
<sequence>MIRNPISRACVLALALAAAAPIAQAVKPADSATLPAPDAALQAALDGAWRDPANTARDTYRHPGQTLAFFGIKPDMTVVEITPGGGWYAEILAPYLRGDGKYVAAVVDPMAVAEGRGRDYQQRSKDGLEKKFADAPTQFDKAEVVAYDPKAPSFGAPDSADLVVTFRNVHNWRGAGQAEGMFKGFYEVLKPGGVLGVVEHRADGDVPADDKTGYVGQAQVIALAEAAGFQLAGSSEVNANPRDTKDHPNGVWTLPPSNNHPEAERAKYQAIGESDRMTLRFVKAAGDR</sequence>
<dbReference type="GO" id="GO:0032259">
    <property type="term" value="P:methylation"/>
    <property type="evidence" value="ECO:0007669"/>
    <property type="project" value="UniProtKB-KW"/>
</dbReference>
<dbReference type="PIRSF" id="PIRSF031679">
    <property type="entry name" value="Mtase_Alr7345_prd"/>
    <property type="match status" value="1"/>
</dbReference>
<evidence type="ECO:0000313" key="4">
    <source>
        <dbReference type="Proteomes" id="UP000033067"/>
    </source>
</evidence>
<dbReference type="AlphaFoldDB" id="A0A0E3Z1F2"/>
<keyword evidence="2" id="KW-0732">Signal</keyword>
<dbReference type="EMBL" id="CP011144">
    <property type="protein sequence ID" value="AKC86737.1"/>
    <property type="molecule type" value="Genomic_DNA"/>
</dbReference>
<accession>A0A0E3Z1F2</accession>
<name>A0A0E3Z1F2_9GAMM</name>
<organism evidence="3 4">
    <name type="scientific">Pseudoxanthomonas suwonensis</name>
    <dbReference type="NCBI Taxonomy" id="314722"/>
    <lineage>
        <taxon>Bacteria</taxon>
        <taxon>Pseudomonadati</taxon>
        <taxon>Pseudomonadota</taxon>
        <taxon>Gammaproteobacteria</taxon>
        <taxon>Lysobacterales</taxon>
        <taxon>Lysobacteraceae</taxon>
        <taxon>Pseudoxanthomonas</taxon>
    </lineage>
</organism>
<evidence type="ECO:0000313" key="3">
    <source>
        <dbReference type="EMBL" id="AKC86737.1"/>
    </source>
</evidence>
<dbReference type="OrthoDB" id="9801692at2"/>
<keyword evidence="4" id="KW-1185">Reference proteome</keyword>
<dbReference type="PATRIC" id="fig|314722.6.peg.1759"/>
<dbReference type="KEGG" id="psuw:WQ53_08190"/>
<dbReference type="InterPro" id="IPR029063">
    <property type="entry name" value="SAM-dependent_MTases_sf"/>
</dbReference>
<evidence type="ECO:0000256" key="1">
    <source>
        <dbReference type="SAM" id="MobiDB-lite"/>
    </source>
</evidence>
<keyword evidence="3" id="KW-0489">Methyltransferase</keyword>
<protein>
    <submittedName>
        <fullName evidence="3">Methyltransferase</fullName>
    </submittedName>
</protein>
<proteinExistence type="predicted"/>
<feature type="region of interest" description="Disordered" evidence="1">
    <location>
        <begin position="236"/>
        <end position="263"/>
    </location>
</feature>